<protein>
    <submittedName>
        <fullName evidence="2">PRC-barrel domain containing protein</fullName>
    </submittedName>
</protein>
<dbReference type="Pfam" id="PF05239">
    <property type="entry name" value="PRC"/>
    <property type="match status" value="1"/>
</dbReference>
<dbReference type="PANTHER" id="PTHR38137">
    <property type="entry name" value="PRC-BARREL DOMAIN PROTEIN"/>
    <property type="match status" value="1"/>
</dbReference>
<proteinExistence type="predicted"/>
<accession>A0A520KXR5</accession>
<dbReference type="AlphaFoldDB" id="A0A520KXR5"/>
<name>A0A520KXR5_9EURY</name>
<evidence type="ECO:0000259" key="1">
    <source>
        <dbReference type="Pfam" id="PF05239"/>
    </source>
</evidence>
<gene>
    <name evidence="2" type="ORF">EF807_03095</name>
</gene>
<dbReference type="Gene3D" id="2.30.30.240">
    <property type="entry name" value="PRC-barrel domain"/>
    <property type="match status" value="1"/>
</dbReference>
<dbReference type="PANTHER" id="PTHR38137:SF2">
    <property type="entry name" value="PRC-BARREL DOMAIN-CONTAINING PROTEIN"/>
    <property type="match status" value="1"/>
</dbReference>
<feature type="domain" description="PRC-barrel" evidence="1">
    <location>
        <begin position="5"/>
        <end position="79"/>
    </location>
</feature>
<reference evidence="2 3" key="1">
    <citation type="journal article" date="2019" name="Nat. Microbiol.">
        <title>Wide diversity of methane and short-chain alkane metabolisms in uncultured archaea.</title>
        <authorList>
            <person name="Borrel G."/>
            <person name="Adam P.S."/>
            <person name="McKay L.J."/>
            <person name="Chen L.X."/>
            <person name="Sierra-Garcia I.N."/>
            <person name="Sieber C.M."/>
            <person name="Letourneur Q."/>
            <person name="Ghozlane A."/>
            <person name="Andersen G.L."/>
            <person name="Li W.J."/>
            <person name="Hallam S.J."/>
            <person name="Muyzer G."/>
            <person name="de Oliveira V.M."/>
            <person name="Inskeep W.P."/>
            <person name="Banfield J.F."/>
            <person name="Gribaldo S."/>
        </authorList>
    </citation>
    <scope>NUCLEOTIDE SEQUENCE [LARGE SCALE GENOMIC DNA]</scope>
    <source>
        <strain evidence="2">NM1b</strain>
    </source>
</reference>
<dbReference type="InterPro" id="IPR011033">
    <property type="entry name" value="PRC_barrel-like_sf"/>
</dbReference>
<comment type="caution">
    <text evidence="2">The sequence shown here is derived from an EMBL/GenBank/DDBJ whole genome shotgun (WGS) entry which is preliminary data.</text>
</comment>
<dbReference type="InterPro" id="IPR027275">
    <property type="entry name" value="PRC-brl_dom"/>
</dbReference>
<dbReference type="SUPFAM" id="SSF50346">
    <property type="entry name" value="PRC-barrel domain"/>
    <property type="match status" value="1"/>
</dbReference>
<sequence length="83" mass="9149">MMNLLAKSLSDKEVMGQDGTIIGVLQNVIADLDTGDLLDLVVKPDASLNTKRYRKDGNFVLISFNAVKSAKDYIMVDKMLAEE</sequence>
<evidence type="ECO:0000313" key="2">
    <source>
        <dbReference type="EMBL" id="RZN70532.1"/>
    </source>
</evidence>
<organism evidence="2 3">
    <name type="scientific">Candidatus Methanolliviera hydrocarbonicum</name>
    <dbReference type="NCBI Taxonomy" id="2491085"/>
    <lineage>
        <taxon>Archaea</taxon>
        <taxon>Methanobacteriati</taxon>
        <taxon>Methanobacteriota</taxon>
        <taxon>Candidatus Methanoliparia</taxon>
        <taxon>Candidatus Methanoliparales</taxon>
        <taxon>Candidatus Methanollivieraceae</taxon>
        <taxon>Candidatus Methanolliviera</taxon>
    </lineage>
</organism>
<evidence type="ECO:0000313" key="3">
    <source>
        <dbReference type="Proteomes" id="UP000320766"/>
    </source>
</evidence>
<dbReference type="Proteomes" id="UP000320766">
    <property type="component" value="Unassembled WGS sequence"/>
</dbReference>
<dbReference type="EMBL" id="RXIL01000054">
    <property type="protein sequence ID" value="RZN70532.1"/>
    <property type="molecule type" value="Genomic_DNA"/>
</dbReference>